<name>W2SWE4_NECAM</name>
<comment type="similarity">
    <text evidence="2">Belongs to the fatty acid desaturase type 1 family.</text>
</comment>
<dbReference type="EMBL" id="KI662085">
    <property type="protein sequence ID" value="ETN73022.1"/>
    <property type="molecule type" value="Genomic_DNA"/>
</dbReference>
<evidence type="ECO:0000313" key="12">
    <source>
        <dbReference type="Proteomes" id="UP000053676"/>
    </source>
</evidence>
<evidence type="ECO:0000256" key="8">
    <source>
        <dbReference type="ARBA" id="ARBA00023098"/>
    </source>
</evidence>
<feature type="non-terminal residue" evidence="11">
    <location>
        <position position="1"/>
    </location>
</feature>
<dbReference type="GO" id="GO:0005789">
    <property type="term" value="C:endoplasmic reticulum membrane"/>
    <property type="evidence" value="ECO:0007669"/>
    <property type="project" value="TreeGrafter"/>
</dbReference>
<sequence>VFLHIFGGLGITAGAHRLWSHRSYKAALPVRILLMIMNSSALQDLVVVTKNVQKTQLWAMGGRFKEQLVQ</sequence>
<evidence type="ECO:0000256" key="2">
    <source>
        <dbReference type="ARBA" id="ARBA00009295"/>
    </source>
</evidence>
<keyword evidence="4" id="KW-0812">Transmembrane</keyword>
<keyword evidence="8" id="KW-0443">Lipid metabolism</keyword>
<dbReference type="PANTHER" id="PTHR11351">
    <property type="entry name" value="ACYL-COA DESATURASE"/>
    <property type="match status" value="1"/>
</dbReference>
<gene>
    <name evidence="11" type="ORF">NECAME_18547</name>
</gene>
<dbReference type="Proteomes" id="UP000053676">
    <property type="component" value="Unassembled WGS sequence"/>
</dbReference>
<keyword evidence="12" id="KW-1185">Reference proteome</keyword>
<evidence type="ECO:0000313" key="11">
    <source>
        <dbReference type="EMBL" id="ETN73022.1"/>
    </source>
</evidence>
<keyword evidence="10" id="KW-0275">Fatty acid biosynthesis</keyword>
<evidence type="ECO:0000256" key="7">
    <source>
        <dbReference type="ARBA" id="ARBA00023002"/>
    </source>
</evidence>
<dbReference type="STRING" id="51031.W2SWE4"/>
<evidence type="ECO:0000256" key="6">
    <source>
        <dbReference type="ARBA" id="ARBA00022989"/>
    </source>
</evidence>
<comment type="subcellular location">
    <subcellularLocation>
        <location evidence="1">Membrane</location>
        <topology evidence="1">Multi-pass membrane protein</topology>
    </subcellularLocation>
</comment>
<dbReference type="OrthoDB" id="5869096at2759"/>
<protein>
    <submittedName>
        <fullName evidence="11">Uncharacterized protein</fullName>
    </submittedName>
</protein>
<dbReference type="GO" id="GO:0005506">
    <property type="term" value="F:iron ion binding"/>
    <property type="evidence" value="ECO:0007669"/>
    <property type="project" value="TreeGrafter"/>
</dbReference>
<dbReference type="KEGG" id="nai:NECAME_18547"/>
<keyword evidence="7" id="KW-0560">Oxidoreductase</keyword>
<evidence type="ECO:0000256" key="3">
    <source>
        <dbReference type="ARBA" id="ARBA00022516"/>
    </source>
</evidence>
<evidence type="ECO:0000256" key="1">
    <source>
        <dbReference type="ARBA" id="ARBA00004141"/>
    </source>
</evidence>
<keyword evidence="6" id="KW-1133">Transmembrane helix</keyword>
<dbReference type="AlphaFoldDB" id="W2SWE4"/>
<dbReference type="GO" id="GO:0006636">
    <property type="term" value="P:unsaturated fatty acid biosynthetic process"/>
    <property type="evidence" value="ECO:0007669"/>
    <property type="project" value="TreeGrafter"/>
</dbReference>
<keyword evidence="3" id="KW-0444">Lipid biosynthesis</keyword>
<accession>W2SWE4</accession>
<evidence type="ECO:0000256" key="4">
    <source>
        <dbReference type="ARBA" id="ARBA00022692"/>
    </source>
</evidence>
<evidence type="ECO:0000256" key="5">
    <source>
        <dbReference type="ARBA" id="ARBA00022832"/>
    </source>
</evidence>
<evidence type="ECO:0000256" key="9">
    <source>
        <dbReference type="ARBA" id="ARBA00023136"/>
    </source>
</evidence>
<reference evidence="12" key="1">
    <citation type="journal article" date="2014" name="Nat. Genet.">
        <title>Genome of the human hookworm Necator americanus.</title>
        <authorList>
            <person name="Tang Y.T."/>
            <person name="Gao X."/>
            <person name="Rosa B.A."/>
            <person name="Abubucker S."/>
            <person name="Hallsworth-Pepin K."/>
            <person name="Martin J."/>
            <person name="Tyagi R."/>
            <person name="Heizer E."/>
            <person name="Zhang X."/>
            <person name="Bhonagiri-Palsikar V."/>
            <person name="Minx P."/>
            <person name="Warren W.C."/>
            <person name="Wang Q."/>
            <person name="Zhan B."/>
            <person name="Hotez P.J."/>
            <person name="Sternberg P.W."/>
            <person name="Dougall A."/>
            <person name="Gaze S.T."/>
            <person name="Mulvenna J."/>
            <person name="Sotillo J."/>
            <person name="Ranganathan S."/>
            <person name="Rabelo E.M."/>
            <person name="Wilson R.K."/>
            <person name="Felgner P.L."/>
            <person name="Bethony J."/>
            <person name="Hawdon J.M."/>
            <person name="Gasser R.B."/>
            <person name="Loukas A."/>
            <person name="Mitreva M."/>
        </authorList>
    </citation>
    <scope>NUCLEOTIDE SEQUENCE [LARGE SCALE GENOMIC DNA]</scope>
</reference>
<keyword evidence="5" id="KW-0276">Fatty acid metabolism</keyword>
<dbReference type="PANTHER" id="PTHR11351:SF31">
    <property type="entry name" value="DESATURASE 1, ISOFORM A-RELATED"/>
    <property type="match status" value="1"/>
</dbReference>
<keyword evidence="9" id="KW-0472">Membrane</keyword>
<proteinExistence type="inferred from homology"/>
<evidence type="ECO:0000256" key="10">
    <source>
        <dbReference type="ARBA" id="ARBA00023160"/>
    </source>
</evidence>
<organism evidence="11 12">
    <name type="scientific">Necator americanus</name>
    <name type="common">Human hookworm</name>
    <dbReference type="NCBI Taxonomy" id="51031"/>
    <lineage>
        <taxon>Eukaryota</taxon>
        <taxon>Metazoa</taxon>
        <taxon>Ecdysozoa</taxon>
        <taxon>Nematoda</taxon>
        <taxon>Chromadorea</taxon>
        <taxon>Rhabditida</taxon>
        <taxon>Rhabditina</taxon>
        <taxon>Rhabditomorpha</taxon>
        <taxon>Strongyloidea</taxon>
        <taxon>Ancylostomatidae</taxon>
        <taxon>Bunostominae</taxon>
        <taxon>Necator</taxon>
    </lineage>
</organism>
<dbReference type="GO" id="GO:0004768">
    <property type="term" value="F:stearoyl-CoA 9-desaturase activity"/>
    <property type="evidence" value="ECO:0007669"/>
    <property type="project" value="TreeGrafter"/>
</dbReference>
<dbReference type="InterPro" id="IPR015876">
    <property type="entry name" value="Acyl-CoA_DS"/>
</dbReference>